<feature type="region of interest" description="Disordered" evidence="1">
    <location>
        <begin position="112"/>
        <end position="192"/>
    </location>
</feature>
<evidence type="ECO:0000256" key="2">
    <source>
        <dbReference type="SAM" id="Phobius"/>
    </source>
</evidence>
<dbReference type="VEuPathDB" id="FungiDB:NEUTE1DRAFT_125274"/>
<evidence type="ECO:0000256" key="1">
    <source>
        <dbReference type="SAM" id="MobiDB-lite"/>
    </source>
</evidence>
<dbReference type="EMBL" id="GL891382">
    <property type="protein sequence ID" value="EGO51600.1"/>
    <property type="molecule type" value="Genomic_DNA"/>
</dbReference>
<keyword evidence="2" id="KW-1133">Transmembrane helix</keyword>
<organism evidence="4 5">
    <name type="scientific">Neurospora tetrasperma (strain FGSC 2508 / ATCC MYA-4615 / P0657)</name>
    <dbReference type="NCBI Taxonomy" id="510951"/>
    <lineage>
        <taxon>Eukaryota</taxon>
        <taxon>Fungi</taxon>
        <taxon>Dikarya</taxon>
        <taxon>Ascomycota</taxon>
        <taxon>Pezizomycotina</taxon>
        <taxon>Sordariomycetes</taxon>
        <taxon>Sordariomycetidae</taxon>
        <taxon>Sordariales</taxon>
        <taxon>Sordariaceae</taxon>
        <taxon>Neurospora</taxon>
    </lineage>
</organism>
<feature type="compositionally biased region" description="Low complexity" evidence="1">
    <location>
        <begin position="115"/>
        <end position="132"/>
    </location>
</feature>
<keyword evidence="5" id="KW-1185">Reference proteome</keyword>
<evidence type="ECO:0000313" key="5">
    <source>
        <dbReference type="Proteomes" id="UP000008065"/>
    </source>
</evidence>
<accession>F8MYB8</accession>
<dbReference type="RefSeq" id="XP_009855242.1">
    <property type="nucleotide sequence ID" value="XM_009856940.1"/>
</dbReference>
<evidence type="ECO:0008006" key="6">
    <source>
        <dbReference type="Google" id="ProtNLM"/>
    </source>
</evidence>
<dbReference type="Proteomes" id="UP000008065">
    <property type="component" value="Unassembled WGS sequence"/>
</dbReference>
<feature type="transmembrane region" description="Helical" evidence="2">
    <location>
        <begin position="202"/>
        <end position="222"/>
    </location>
</feature>
<reference evidence="5" key="1">
    <citation type="journal article" date="2011" name="Genetics">
        <title>Massive changes in genome architecture accompany the transition to self-fertility in the filamentous fungus Neurospora tetrasperma.</title>
        <authorList>
            <person name="Ellison C.E."/>
            <person name="Stajich J.E."/>
            <person name="Jacobson D.J."/>
            <person name="Natvig D.O."/>
            <person name="Lapidus A."/>
            <person name="Foster B."/>
            <person name="Aerts A."/>
            <person name="Riley R."/>
            <person name="Lindquist E.A."/>
            <person name="Grigoriev I.V."/>
            <person name="Taylor J.W."/>
        </authorList>
    </citation>
    <scope>NUCLEOTIDE SEQUENCE [LARGE SCALE GENOMIC DNA]</scope>
    <source>
        <strain evidence="5">FGSC 2508 / P0657</strain>
    </source>
</reference>
<name>F8MYB8_NEUT8</name>
<keyword evidence="3" id="KW-0732">Signal</keyword>
<dbReference type="HOGENOM" id="CLU_1050066_0_0_1"/>
<feature type="compositionally biased region" description="Polar residues" evidence="1">
    <location>
        <begin position="133"/>
        <end position="147"/>
    </location>
</feature>
<keyword evidence="2" id="KW-0812">Transmembrane</keyword>
<feature type="chain" id="PRO_5003375432" description="Protein BIG1" evidence="3">
    <location>
        <begin position="19"/>
        <end position="265"/>
    </location>
</feature>
<keyword evidence="2" id="KW-0472">Membrane</keyword>
<evidence type="ECO:0000313" key="4">
    <source>
        <dbReference type="EMBL" id="EGO51600.1"/>
    </source>
</evidence>
<proteinExistence type="predicted"/>
<feature type="region of interest" description="Disordered" evidence="1">
    <location>
        <begin position="246"/>
        <end position="265"/>
    </location>
</feature>
<protein>
    <recommendedName>
        <fullName evidence="6">Protein BIG1</fullName>
    </recommendedName>
</protein>
<feature type="compositionally biased region" description="Low complexity" evidence="1">
    <location>
        <begin position="168"/>
        <end position="183"/>
    </location>
</feature>
<gene>
    <name evidence="4" type="ORF">NEUTE1DRAFT_125274</name>
</gene>
<sequence length="265" mass="28129">MKSTTFLTTIAMAHMALCVPVPWMAGDNILLSPNRNVPSSAASGRDPKSDKAFVLATSHLAPGPILQKAERSFNSLWDNWKKKHGSGPALIVDNARKDIPVLVITELGELGVGIPSSSQPPSKQASNPKQKPVSVSSGNEKANNVSVTEMGELSIGIPSPVPSPPSPSSSSSSSSLSSSPQPSNGTSPCPFYVEKPRDHDDVLVIFLVSAFLLVVVVVETWGPVCRSVRNMFSSKRKGAIQLAEETETKPKSFRDNSVLVKSESG</sequence>
<dbReference type="AlphaFoldDB" id="F8MYB8"/>
<feature type="signal peptide" evidence="3">
    <location>
        <begin position="1"/>
        <end position="18"/>
    </location>
</feature>
<dbReference type="KEGG" id="nte:NEUTE1DRAFT125274"/>
<evidence type="ECO:0000256" key="3">
    <source>
        <dbReference type="SAM" id="SignalP"/>
    </source>
</evidence>
<dbReference type="GeneID" id="20824768"/>
<dbReference type="OrthoDB" id="4579625at2759"/>